<dbReference type="InterPro" id="IPR001503">
    <property type="entry name" value="Glyco_trans_10"/>
</dbReference>
<reference evidence="16" key="1">
    <citation type="submission" date="2025-08" db="UniProtKB">
        <authorList>
            <consortium name="RefSeq"/>
        </authorList>
    </citation>
    <scope>IDENTIFICATION</scope>
</reference>
<accession>A0ABM4CGF5</accession>
<feature type="domain" description="Fucosyltransferase C-terminal" evidence="13">
    <location>
        <begin position="192"/>
        <end position="356"/>
    </location>
</feature>
<evidence type="ECO:0000256" key="12">
    <source>
        <dbReference type="RuleBase" id="RU003832"/>
    </source>
</evidence>
<evidence type="ECO:0000256" key="7">
    <source>
        <dbReference type="ARBA" id="ARBA00022968"/>
    </source>
</evidence>
<evidence type="ECO:0000256" key="10">
    <source>
        <dbReference type="ARBA" id="ARBA00023136"/>
    </source>
</evidence>
<feature type="transmembrane region" description="Helical" evidence="12">
    <location>
        <begin position="6"/>
        <end position="26"/>
    </location>
</feature>
<dbReference type="InterPro" id="IPR031481">
    <property type="entry name" value="Glyco_tran_10_N"/>
</dbReference>
<evidence type="ECO:0000256" key="2">
    <source>
        <dbReference type="ARBA" id="ARBA00004922"/>
    </source>
</evidence>
<dbReference type="Proteomes" id="UP001652625">
    <property type="component" value="Chromosome 09"/>
</dbReference>
<dbReference type="Pfam" id="PF17039">
    <property type="entry name" value="Glyco_tran_10_N"/>
    <property type="match status" value="1"/>
</dbReference>
<evidence type="ECO:0000256" key="5">
    <source>
        <dbReference type="ARBA" id="ARBA00022679"/>
    </source>
</evidence>
<comment type="pathway">
    <text evidence="2">Protein modification; protein glycosylation.</text>
</comment>
<protein>
    <recommendedName>
        <fullName evidence="12">Fucosyltransferase</fullName>
        <ecNumber evidence="12">2.4.1.-</ecNumber>
    </recommendedName>
</protein>
<evidence type="ECO:0000256" key="9">
    <source>
        <dbReference type="ARBA" id="ARBA00023034"/>
    </source>
</evidence>
<dbReference type="InterPro" id="IPR055270">
    <property type="entry name" value="Glyco_tran_10_C"/>
</dbReference>
<keyword evidence="10 12" id="KW-0472">Membrane</keyword>
<evidence type="ECO:0000259" key="13">
    <source>
        <dbReference type="Pfam" id="PF00852"/>
    </source>
</evidence>
<evidence type="ECO:0000256" key="11">
    <source>
        <dbReference type="ARBA" id="ARBA00023180"/>
    </source>
</evidence>
<proteinExistence type="inferred from homology"/>
<evidence type="ECO:0000259" key="14">
    <source>
        <dbReference type="Pfam" id="PF17039"/>
    </source>
</evidence>
<dbReference type="PANTHER" id="PTHR48438:SF1">
    <property type="entry name" value="ALPHA-(1,3)-FUCOSYLTRANSFERASE C-RELATED"/>
    <property type="match status" value="1"/>
</dbReference>
<keyword evidence="8 12" id="KW-1133">Transmembrane helix</keyword>
<keyword evidence="9 12" id="KW-0333">Golgi apparatus</keyword>
<dbReference type="SUPFAM" id="SSF53756">
    <property type="entry name" value="UDP-Glycosyltransferase/glycogen phosphorylase"/>
    <property type="match status" value="1"/>
</dbReference>
<dbReference type="Gene3D" id="3.40.50.11660">
    <property type="entry name" value="Glycosyl transferase family 10, C-terminal domain"/>
    <property type="match status" value="1"/>
</dbReference>
<keyword evidence="4 12" id="KW-0328">Glycosyltransferase</keyword>
<name>A0ABM4CGF5_HYDVU</name>
<evidence type="ECO:0000256" key="3">
    <source>
        <dbReference type="ARBA" id="ARBA00008919"/>
    </source>
</evidence>
<keyword evidence="11" id="KW-0325">Glycoprotein</keyword>
<dbReference type="PANTHER" id="PTHR48438">
    <property type="entry name" value="ALPHA-(1,3)-FUCOSYLTRANSFERASE C-RELATED"/>
    <property type="match status" value="1"/>
</dbReference>
<keyword evidence="15" id="KW-1185">Reference proteome</keyword>
<dbReference type="EC" id="2.4.1.-" evidence="12"/>
<dbReference type="RefSeq" id="XP_065660801.1">
    <property type="nucleotide sequence ID" value="XM_065804729.1"/>
</dbReference>
<dbReference type="Pfam" id="PF00852">
    <property type="entry name" value="Glyco_transf_10"/>
    <property type="match status" value="1"/>
</dbReference>
<evidence type="ECO:0000313" key="15">
    <source>
        <dbReference type="Proteomes" id="UP001652625"/>
    </source>
</evidence>
<evidence type="ECO:0000256" key="6">
    <source>
        <dbReference type="ARBA" id="ARBA00022692"/>
    </source>
</evidence>
<comment type="subcellular location">
    <subcellularLocation>
        <location evidence="1">Golgi apparatus membrane</location>
        <topology evidence="1">Single-pass type II membrane protein</topology>
    </subcellularLocation>
    <subcellularLocation>
        <location evidence="12">Golgi apparatus</location>
        <location evidence="12">Golgi stack membrane</location>
        <topology evidence="12">Single-pass type II membrane protein</topology>
    </subcellularLocation>
</comment>
<keyword evidence="7" id="KW-0735">Signal-anchor</keyword>
<keyword evidence="5 12" id="KW-0808">Transferase</keyword>
<sequence length="387" mass="45484">MFKWIIFYFFLSILIVYLFVIHGISLKNTYIFPSYYRSFNQGFNNKFYLDQNIKKPGVPNQSRKFLILTFTSFSNDWSQPFKVSSVCSFKTSNFKITDNKKQLNRSDVVIFNSRNMPPIQELERLNNMRRNNQLWIYFTRESILNNPGVNHIDKYFNATATYGVDTDIPFPYRYHKKLLKVNKSINKDYFLNKTRMVAWTVSNCKVDARNKLALKLISYGVDIEVSGKCARKFPRRFLSKCQGRPCFTDLRDFKFYFAAENSLCDGYITEKYWRSGLNYDLVPIVLGGSNYSDPRLAIPGSYIDAMSFDSPKTLADYILDVSSNSTKYNSFFEWKKHWQLGGSSYFCTLCNKLRNGINFRTNPLLKTMNRSKCVHPQKKFNIWIKKS</sequence>
<keyword evidence="6 12" id="KW-0812">Transmembrane</keyword>
<dbReference type="GeneID" id="105848543"/>
<feature type="domain" description="Fucosyltransferase N-terminal" evidence="14">
    <location>
        <begin position="64"/>
        <end position="172"/>
    </location>
</feature>
<organism evidence="15 16">
    <name type="scientific">Hydra vulgaris</name>
    <name type="common">Hydra</name>
    <name type="synonym">Hydra attenuata</name>
    <dbReference type="NCBI Taxonomy" id="6087"/>
    <lineage>
        <taxon>Eukaryota</taxon>
        <taxon>Metazoa</taxon>
        <taxon>Cnidaria</taxon>
        <taxon>Hydrozoa</taxon>
        <taxon>Hydroidolina</taxon>
        <taxon>Anthoathecata</taxon>
        <taxon>Aplanulata</taxon>
        <taxon>Hydridae</taxon>
        <taxon>Hydra</taxon>
    </lineage>
</organism>
<evidence type="ECO:0000256" key="8">
    <source>
        <dbReference type="ARBA" id="ARBA00022989"/>
    </source>
</evidence>
<evidence type="ECO:0000256" key="4">
    <source>
        <dbReference type="ARBA" id="ARBA00022676"/>
    </source>
</evidence>
<evidence type="ECO:0000313" key="16">
    <source>
        <dbReference type="RefSeq" id="XP_065660801.1"/>
    </source>
</evidence>
<evidence type="ECO:0000256" key="1">
    <source>
        <dbReference type="ARBA" id="ARBA00004323"/>
    </source>
</evidence>
<dbReference type="InterPro" id="IPR038577">
    <property type="entry name" value="GT10-like_C_sf"/>
</dbReference>
<gene>
    <name evidence="16" type="primary">LOC105848543</name>
</gene>
<comment type="similarity">
    <text evidence="3 12">Belongs to the glycosyltransferase 10 family.</text>
</comment>